<evidence type="ECO:0000256" key="1">
    <source>
        <dbReference type="SAM" id="MobiDB-lite"/>
    </source>
</evidence>
<reference evidence="3" key="2">
    <citation type="submission" date="2024-04" db="EMBL/GenBank/DDBJ databases">
        <authorList>
            <person name="Chen Y."/>
            <person name="Shah S."/>
            <person name="Dougan E. K."/>
            <person name="Thang M."/>
            <person name="Chan C."/>
        </authorList>
    </citation>
    <scope>NUCLEOTIDE SEQUENCE [LARGE SCALE GENOMIC DNA]</scope>
</reference>
<sequence length="155" mass="17026">KSEEELQYVRARTQHPPKGRKRLGKIGNFELVRHPTYMDIKWINSPRESQCSAIASLVTGIGATRLSQLELNQPLGLPLTDLQPEEASTVSACPSSAPPEMLKYQNHSSDWMRRLEGQALYGAGLGAAPTVESLGRSLQVLKTRRPDGKKPTHGG</sequence>
<feature type="non-terminal residue" evidence="2">
    <location>
        <position position="155"/>
    </location>
</feature>
<feature type="compositionally biased region" description="Basic residues" evidence="1">
    <location>
        <begin position="12"/>
        <end position="22"/>
    </location>
</feature>
<dbReference type="AlphaFoldDB" id="A0A9P1FZ03"/>
<gene>
    <name evidence="2" type="ORF">C1SCF055_LOCUS21507</name>
</gene>
<keyword evidence="5" id="KW-1185">Reference proteome</keyword>
<keyword evidence="4" id="KW-0418">Kinase</keyword>
<dbReference type="EMBL" id="CAMXCT020002005">
    <property type="protein sequence ID" value="CAL1148269.1"/>
    <property type="molecule type" value="Genomic_DNA"/>
</dbReference>
<reference evidence="2" key="1">
    <citation type="submission" date="2022-10" db="EMBL/GenBank/DDBJ databases">
        <authorList>
            <person name="Chen Y."/>
            <person name="Dougan E. K."/>
            <person name="Chan C."/>
            <person name="Rhodes N."/>
            <person name="Thang M."/>
        </authorList>
    </citation>
    <scope>NUCLEOTIDE SEQUENCE</scope>
</reference>
<feature type="region of interest" description="Disordered" evidence="1">
    <location>
        <begin position="1"/>
        <end position="22"/>
    </location>
</feature>
<dbReference type="OrthoDB" id="10505132at2759"/>
<comment type="caution">
    <text evidence="2">The sequence shown here is derived from an EMBL/GenBank/DDBJ whole genome shotgun (WGS) entry which is preliminary data.</text>
</comment>
<dbReference type="Proteomes" id="UP001152797">
    <property type="component" value="Unassembled WGS sequence"/>
</dbReference>
<keyword evidence="4" id="KW-0808">Transferase</keyword>
<protein>
    <submittedName>
        <fullName evidence="4">Non-specific serine/threonine protein kinase</fullName>
    </submittedName>
</protein>
<dbReference type="GO" id="GO:0004674">
    <property type="term" value="F:protein serine/threonine kinase activity"/>
    <property type="evidence" value="ECO:0007669"/>
    <property type="project" value="UniProtKB-KW"/>
</dbReference>
<dbReference type="EMBL" id="CAMXCT010002005">
    <property type="protein sequence ID" value="CAI3994894.1"/>
    <property type="molecule type" value="Genomic_DNA"/>
</dbReference>
<evidence type="ECO:0000313" key="2">
    <source>
        <dbReference type="EMBL" id="CAI3994894.1"/>
    </source>
</evidence>
<accession>A0A9P1FZ03</accession>
<evidence type="ECO:0000313" key="3">
    <source>
        <dbReference type="EMBL" id="CAL1148269.1"/>
    </source>
</evidence>
<dbReference type="EMBL" id="CAMXCT030002005">
    <property type="protein sequence ID" value="CAL4782206.1"/>
    <property type="molecule type" value="Genomic_DNA"/>
</dbReference>
<organism evidence="2">
    <name type="scientific">Cladocopium goreaui</name>
    <dbReference type="NCBI Taxonomy" id="2562237"/>
    <lineage>
        <taxon>Eukaryota</taxon>
        <taxon>Sar</taxon>
        <taxon>Alveolata</taxon>
        <taxon>Dinophyceae</taxon>
        <taxon>Suessiales</taxon>
        <taxon>Symbiodiniaceae</taxon>
        <taxon>Cladocopium</taxon>
    </lineage>
</organism>
<keyword evidence="4" id="KW-0723">Serine/threonine-protein kinase</keyword>
<evidence type="ECO:0000313" key="5">
    <source>
        <dbReference type="Proteomes" id="UP001152797"/>
    </source>
</evidence>
<proteinExistence type="predicted"/>
<name>A0A9P1FZ03_9DINO</name>
<evidence type="ECO:0000313" key="4">
    <source>
        <dbReference type="EMBL" id="CAL4782206.1"/>
    </source>
</evidence>